<dbReference type="EMBL" id="CP115965">
    <property type="protein sequence ID" value="WZW97827.1"/>
    <property type="molecule type" value="Genomic_DNA"/>
</dbReference>
<reference evidence="10 11" key="1">
    <citation type="journal article" date="2023" name="Environ Microbiome">
        <title>A coral-associated actinobacterium mitigates coral bleaching under heat stress.</title>
        <authorList>
            <person name="Li J."/>
            <person name="Zou Y."/>
            <person name="Li Q."/>
            <person name="Zhang J."/>
            <person name="Bourne D.G."/>
            <person name="Lyu Y."/>
            <person name="Liu C."/>
            <person name="Zhang S."/>
        </authorList>
    </citation>
    <scope>NUCLEOTIDE SEQUENCE [LARGE SCALE GENOMIC DNA]</scope>
    <source>
        <strain evidence="10 11">SCSIO 13291</strain>
    </source>
</reference>
<dbReference type="GO" id="GO:0036440">
    <property type="term" value="F:citrate synthase activity"/>
    <property type="evidence" value="ECO:0007669"/>
    <property type="project" value="UniProtKB-EC"/>
</dbReference>
<dbReference type="InterPro" id="IPR024176">
    <property type="entry name" value="Citrate_synthase_bac-typ"/>
</dbReference>
<dbReference type="SUPFAM" id="SSF48256">
    <property type="entry name" value="Citrate synthase"/>
    <property type="match status" value="1"/>
</dbReference>
<evidence type="ECO:0000256" key="4">
    <source>
        <dbReference type="ARBA" id="ARBA00022679"/>
    </source>
</evidence>
<keyword evidence="3 8" id="KW-0816">Tricarboxylic acid cycle</keyword>
<evidence type="ECO:0000256" key="1">
    <source>
        <dbReference type="ARBA" id="ARBA00004751"/>
    </source>
</evidence>
<dbReference type="InterPro" id="IPR016143">
    <property type="entry name" value="Citrate_synth-like_sm_a-sub"/>
</dbReference>
<dbReference type="PIRSF" id="PIRSF001369">
    <property type="entry name" value="Citrate_synth"/>
    <property type="match status" value="1"/>
</dbReference>
<evidence type="ECO:0000313" key="11">
    <source>
        <dbReference type="Proteomes" id="UP001434337"/>
    </source>
</evidence>
<evidence type="ECO:0000256" key="9">
    <source>
        <dbReference type="RuleBase" id="RU003406"/>
    </source>
</evidence>
<proteinExistence type="inferred from homology"/>
<evidence type="ECO:0000256" key="7">
    <source>
        <dbReference type="PIRNR" id="PIRNR001369"/>
    </source>
</evidence>
<dbReference type="PRINTS" id="PR00143">
    <property type="entry name" value="CITRTSNTHASE"/>
</dbReference>
<dbReference type="Proteomes" id="UP001434337">
    <property type="component" value="Chromosome"/>
</dbReference>
<dbReference type="InterPro" id="IPR010953">
    <property type="entry name" value="Citrate_synthase_typ-I"/>
</dbReference>
<evidence type="ECO:0000256" key="2">
    <source>
        <dbReference type="ARBA" id="ARBA00010566"/>
    </source>
</evidence>
<dbReference type="RefSeq" id="WP_342372091.1">
    <property type="nucleotide sequence ID" value="NZ_CP115965.1"/>
</dbReference>
<dbReference type="PROSITE" id="PS00480">
    <property type="entry name" value="CITRATE_SYNTHASE"/>
    <property type="match status" value="1"/>
</dbReference>
<dbReference type="InterPro" id="IPR036969">
    <property type="entry name" value="Citrate_synthase_sf"/>
</dbReference>
<dbReference type="Gene3D" id="1.10.580.10">
    <property type="entry name" value="Citrate Synthase, domain 1"/>
    <property type="match status" value="1"/>
</dbReference>
<protein>
    <recommendedName>
        <fullName evidence="6 7">Citrate synthase</fullName>
    </recommendedName>
</protein>
<sequence>MSDSLTITAGSNSAELPITEGSIRATDLRAIPTHDGPLTSFDPGFVNTAACHSSITYIDGDAGILEYRGYPIEQLAQHSTHLEVAYLLLKGELPTADQLAEWDKLVNTHRFVHENVASFIRAYRHDAHPMAKLMAAVASMQTFYPSSRRLDDPGARDMNIVRLIAKIPTMAAWSYRHSIGRHFVYPNDELGYVDNFLAMLFQSQQRVYRPDPRVSRAMETLFILHADHEQNCSTNAVRSVASAGNDVYTSSGAGIGALFGPLHGGANEAVLKMLREIGSKDKVGDFIDGVKNGRTRLMGFGHRVYKNYDPRAKVIKKSTEEVFEVTGVNPLLEIALELEKIALEDEYFVKRRLYPNVDFYSGLIYEALRFPPEMFTVLFAVPRTAGWCAQWLEGVTDPEQKIMRPKQIYTGHRERSFVPMDER</sequence>
<evidence type="ECO:0000256" key="8">
    <source>
        <dbReference type="RuleBase" id="RU003370"/>
    </source>
</evidence>
<dbReference type="InterPro" id="IPR002020">
    <property type="entry name" value="Citrate_synthase"/>
</dbReference>
<comment type="pathway">
    <text evidence="1 8">Carbohydrate metabolism; tricarboxylic acid cycle; isocitrate from oxaloacetate: step 1/2.</text>
</comment>
<keyword evidence="10" id="KW-0012">Acyltransferase</keyword>
<organism evidence="10 11">
    <name type="scientific">Propioniciclava soli</name>
    <dbReference type="NCBI Taxonomy" id="2775081"/>
    <lineage>
        <taxon>Bacteria</taxon>
        <taxon>Bacillati</taxon>
        <taxon>Actinomycetota</taxon>
        <taxon>Actinomycetes</taxon>
        <taxon>Propionibacteriales</taxon>
        <taxon>Propionibacteriaceae</taxon>
        <taxon>Propioniciclava</taxon>
    </lineage>
</organism>
<keyword evidence="4 7" id="KW-0808">Transferase</keyword>
<keyword evidence="11" id="KW-1185">Reference proteome</keyword>
<comment type="catalytic activity">
    <reaction evidence="5 8">
        <text>oxaloacetate + acetyl-CoA + H2O = citrate + CoA + H(+)</text>
        <dbReference type="Rhea" id="RHEA:16845"/>
        <dbReference type="ChEBI" id="CHEBI:15377"/>
        <dbReference type="ChEBI" id="CHEBI:15378"/>
        <dbReference type="ChEBI" id="CHEBI:16452"/>
        <dbReference type="ChEBI" id="CHEBI:16947"/>
        <dbReference type="ChEBI" id="CHEBI:57287"/>
        <dbReference type="ChEBI" id="CHEBI:57288"/>
        <dbReference type="EC" id="2.3.3.16"/>
    </reaction>
</comment>
<evidence type="ECO:0000256" key="5">
    <source>
        <dbReference type="ARBA" id="ARBA00049288"/>
    </source>
</evidence>
<evidence type="ECO:0000313" key="10">
    <source>
        <dbReference type="EMBL" id="WZW97827.1"/>
    </source>
</evidence>
<comment type="similarity">
    <text evidence="2 7 9">Belongs to the citrate synthase family.</text>
</comment>
<dbReference type="InterPro" id="IPR019810">
    <property type="entry name" value="Citrate_synthase_AS"/>
</dbReference>
<evidence type="ECO:0000256" key="6">
    <source>
        <dbReference type="NCBIfam" id="TIGR01798"/>
    </source>
</evidence>
<evidence type="ECO:0000256" key="3">
    <source>
        <dbReference type="ARBA" id="ARBA00022532"/>
    </source>
</evidence>
<dbReference type="NCBIfam" id="NF004126">
    <property type="entry name" value="PRK05614.1"/>
    <property type="match status" value="1"/>
</dbReference>
<dbReference type="Gene3D" id="1.10.230.10">
    <property type="entry name" value="Cytochrome P450-Terp, domain 2"/>
    <property type="match status" value="1"/>
</dbReference>
<name>A0ABZ3C6D9_9ACTN</name>
<dbReference type="PANTHER" id="PTHR42871:SF1">
    <property type="entry name" value="CITRATE SYNTHASE"/>
    <property type="match status" value="1"/>
</dbReference>
<dbReference type="InterPro" id="IPR016142">
    <property type="entry name" value="Citrate_synth-like_lrg_a-sub"/>
</dbReference>
<dbReference type="PANTHER" id="PTHR42871">
    <property type="entry name" value="CITRATE SYNTHASE"/>
    <property type="match status" value="1"/>
</dbReference>
<accession>A0ABZ3C6D9</accession>
<dbReference type="NCBIfam" id="TIGR01798">
    <property type="entry name" value="cit_synth_I"/>
    <property type="match status" value="1"/>
</dbReference>
<gene>
    <name evidence="10" type="ORF">PCC79_13110</name>
</gene>
<dbReference type="Pfam" id="PF00285">
    <property type="entry name" value="Citrate_synt"/>
    <property type="match status" value="1"/>
</dbReference>